<dbReference type="Pfam" id="PF01850">
    <property type="entry name" value="PIN"/>
    <property type="match status" value="1"/>
</dbReference>
<dbReference type="Gene3D" id="3.40.50.1010">
    <property type="entry name" value="5'-nuclease"/>
    <property type="match status" value="1"/>
</dbReference>
<evidence type="ECO:0000259" key="1">
    <source>
        <dbReference type="Pfam" id="PF01850"/>
    </source>
</evidence>
<dbReference type="Proteomes" id="UP000748752">
    <property type="component" value="Unassembled WGS sequence"/>
</dbReference>
<dbReference type="RefSeq" id="WP_200240284.1">
    <property type="nucleotide sequence ID" value="NZ_NRRV01000052.1"/>
</dbReference>
<accession>A0ABS1CM76</accession>
<evidence type="ECO:0000313" key="3">
    <source>
        <dbReference type="Proteomes" id="UP000748752"/>
    </source>
</evidence>
<sequence length="150" mass="16560">MIALDTNILARFYVDDPNDPEAAKQRPIARAIMTNNPSLFVPLTVVLELEWVLRAFYRFEAPQIVSVFEHLLGLGHINTEESERVAAALPLTTAGMDFADALHLAGSDHCEALYTFDDRRFARRARRLGCAPPVRVPADETPVAPGNGCT</sequence>
<organism evidence="2 3">
    <name type="scientific">Thiohalocapsa halophila</name>
    <dbReference type="NCBI Taxonomy" id="69359"/>
    <lineage>
        <taxon>Bacteria</taxon>
        <taxon>Pseudomonadati</taxon>
        <taxon>Pseudomonadota</taxon>
        <taxon>Gammaproteobacteria</taxon>
        <taxon>Chromatiales</taxon>
        <taxon>Chromatiaceae</taxon>
        <taxon>Thiohalocapsa</taxon>
    </lineage>
</organism>
<reference evidence="2 3" key="1">
    <citation type="journal article" date="2020" name="Microorganisms">
        <title>Osmotic Adaptation and Compatible Solute Biosynthesis of Phototrophic Bacteria as Revealed from Genome Analyses.</title>
        <authorList>
            <person name="Imhoff J.F."/>
            <person name="Rahn T."/>
            <person name="Kunzel S."/>
            <person name="Keller A."/>
            <person name="Neulinger S.C."/>
        </authorList>
    </citation>
    <scope>NUCLEOTIDE SEQUENCE [LARGE SCALE GENOMIC DNA]</scope>
    <source>
        <strain evidence="2 3">DSM 6210</strain>
    </source>
</reference>
<keyword evidence="3" id="KW-1185">Reference proteome</keyword>
<gene>
    <name evidence="2" type="ORF">CKO31_17945</name>
</gene>
<feature type="domain" description="PIN" evidence="1">
    <location>
        <begin position="2"/>
        <end position="125"/>
    </location>
</feature>
<dbReference type="InterPro" id="IPR029060">
    <property type="entry name" value="PIN-like_dom_sf"/>
</dbReference>
<proteinExistence type="predicted"/>
<dbReference type="SUPFAM" id="SSF88723">
    <property type="entry name" value="PIN domain-like"/>
    <property type="match status" value="1"/>
</dbReference>
<name>A0ABS1CM76_9GAMM</name>
<dbReference type="InterPro" id="IPR002716">
    <property type="entry name" value="PIN_dom"/>
</dbReference>
<dbReference type="EMBL" id="NRRV01000052">
    <property type="protein sequence ID" value="MBK1632589.1"/>
    <property type="molecule type" value="Genomic_DNA"/>
</dbReference>
<comment type="caution">
    <text evidence="2">The sequence shown here is derived from an EMBL/GenBank/DDBJ whole genome shotgun (WGS) entry which is preliminary data.</text>
</comment>
<evidence type="ECO:0000313" key="2">
    <source>
        <dbReference type="EMBL" id="MBK1632589.1"/>
    </source>
</evidence>
<dbReference type="CDD" id="cd18683">
    <property type="entry name" value="PIN_VapC-like"/>
    <property type="match status" value="1"/>
</dbReference>
<protein>
    <submittedName>
        <fullName evidence="2">Nucleotide-binding protein</fullName>
    </submittedName>
</protein>